<accession>T1JDC5</accession>
<dbReference type="EMBL" id="JH432102">
    <property type="status" value="NOT_ANNOTATED_CDS"/>
    <property type="molecule type" value="Genomic_DNA"/>
</dbReference>
<dbReference type="HOGENOM" id="CLU_1995468_0_0_1"/>
<evidence type="ECO:0000313" key="2">
    <source>
        <dbReference type="Proteomes" id="UP000014500"/>
    </source>
</evidence>
<dbReference type="EnsemblMetazoa" id="SMAR011802-RA">
    <property type="protein sequence ID" value="SMAR011802-PA"/>
    <property type="gene ID" value="SMAR011802"/>
</dbReference>
<proteinExistence type="predicted"/>
<protein>
    <submittedName>
        <fullName evidence="1">Uncharacterized protein</fullName>
    </submittedName>
</protein>
<reference evidence="2" key="1">
    <citation type="submission" date="2011-05" db="EMBL/GenBank/DDBJ databases">
        <authorList>
            <person name="Richards S.R."/>
            <person name="Qu J."/>
            <person name="Jiang H."/>
            <person name="Jhangiani S.N."/>
            <person name="Agravi P."/>
            <person name="Goodspeed R."/>
            <person name="Gross S."/>
            <person name="Mandapat C."/>
            <person name="Jackson L."/>
            <person name="Mathew T."/>
            <person name="Pu L."/>
            <person name="Thornton R."/>
            <person name="Saada N."/>
            <person name="Wilczek-Boney K.B."/>
            <person name="Lee S."/>
            <person name="Kovar C."/>
            <person name="Wu Y."/>
            <person name="Scherer S.E."/>
            <person name="Worley K.C."/>
            <person name="Muzny D.M."/>
            <person name="Gibbs R."/>
        </authorList>
    </citation>
    <scope>NUCLEOTIDE SEQUENCE</scope>
    <source>
        <strain evidence="2">Brora</strain>
    </source>
</reference>
<evidence type="ECO:0000313" key="1">
    <source>
        <dbReference type="EnsemblMetazoa" id="SMAR011802-PA"/>
    </source>
</evidence>
<sequence>MCDSKQTLWNSKSYALIHFLFSKRNMSKYELTVEMEKMRSAICQSAYESCKLDKENYESFPTLQRTSINTLAISFWEKDDVKQQISNYFQPQYEAYTENQETLEIGAKLNTKYENEWNKSIYLKC</sequence>
<organism evidence="1 2">
    <name type="scientific">Strigamia maritima</name>
    <name type="common">European centipede</name>
    <name type="synonym">Geophilus maritimus</name>
    <dbReference type="NCBI Taxonomy" id="126957"/>
    <lineage>
        <taxon>Eukaryota</taxon>
        <taxon>Metazoa</taxon>
        <taxon>Ecdysozoa</taxon>
        <taxon>Arthropoda</taxon>
        <taxon>Myriapoda</taxon>
        <taxon>Chilopoda</taxon>
        <taxon>Pleurostigmophora</taxon>
        <taxon>Geophilomorpha</taxon>
        <taxon>Linotaeniidae</taxon>
        <taxon>Strigamia</taxon>
    </lineage>
</organism>
<name>T1JDC5_STRMM</name>
<reference evidence="1" key="2">
    <citation type="submission" date="2015-02" db="UniProtKB">
        <authorList>
            <consortium name="EnsemblMetazoa"/>
        </authorList>
    </citation>
    <scope>IDENTIFICATION</scope>
</reference>
<keyword evidence="2" id="KW-1185">Reference proteome</keyword>
<dbReference type="AlphaFoldDB" id="T1JDC5"/>
<dbReference type="Proteomes" id="UP000014500">
    <property type="component" value="Unassembled WGS sequence"/>
</dbReference>